<accession>A0A9E6ZPT2</accession>
<evidence type="ECO:0000313" key="2">
    <source>
        <dbReference type="EMBL" id="UNO50981.1"/>
    </source>
</evidence>
<keyword evidence="3" id="KW-1185">Reference proteome</keyword>
<dbReference type="Proteomes" id="UP000829401">
    <property type="component" value="Chromosome"/>
</dbReference>
<dbReference type="AlphaFoldDB" id="A0A9E6ZPT2"/>
<gene>
    <name evidence="2" type="ORF">K1I37_04735</name>
</gene>
<dbReference type="EMBL" id="CP080467">
    <property type="protein sequence ID" value="UNO50981.1"/>
    <property type="molecule type" value="Genomic_DNA"/>
</dbReference>
<sequence>MRIETELGHVDIDVDEEVVLSDYVYELLAQLLLDTSSPSNQLQNDVSNVPAASTEAHSSHSSSHRR</sequence>
<protein>
    <submittedName>
        <fullName evidence="2">Uncharacterized protein</fullName>
    </submittedName>
</protein>
<evidence type="ECO:0000256" key="1">
    <source>
        <dbReference type="SAM" id="MobiDB-lite"/>
    </source>
</evidence>
<feature type="compositionally biased region" description="Polar residues" evidence="1">
    <location>
        <begin position="38"/>
        <end position="51"/>
    </location>
</feature>
<reference evidence="3" key="1">
    <citation type="journal article" date="2022" name="G3 (Bethesda)">
        <title>Unveiling the complete genome sequence of Alicyclobacillus acidoterrestris DSM 3922T, a taint-producing strain.</title>
        <authorList>
            <person name="Leonardo I.C."/>
            <person name="Barreto Crespo M.T."/>
            <person name="Gaspar F.B."/>
        </authorList>
    </citation>
    <scope>NUCLEOTIDE SEQUENCE [LARGE SCALE GENOMIC DNA]</scope>
    <source>
        <strain evidence="3">DSM 3922</strain>
    </source>
</reference>
<dbReference type="KEGG" id="aaco:K1I37_04735"/>
<proteinExistence type="predicted"/>
<evidence type="ECO:0000313" key="3">
    <source>
        <dbReference type="Proteomes" id="UP000829401"/>
    </source>
</evidence>
<name>A0A9E6ZPT2_ALIAG</name>
<feature type="region of interest" description="Disordered" evidence="1">
    <location>
        <begin position="38"/>
        <end position="66"/>
    </location>
</feature>
<organism evidence="2 3">
    <name type="scientific">Alicyclobacillus acidoterrestris (strain ATCC 49025 / DSM 3922 / CIP 106132 / NCIMB 13137 / GD3B)</name>
    <dbReference type="NCBI Taxonomy" id="1356854"/>
    <lineage>
        <taxon>Bacteria</taxon>
        <taxon>Bacillati</taxon>
        <taxon>Bacillota</taxon>
        <taxon>Bacilli</taxon>
        <taxon>Bacillales</taxon>
        <taxon>Alicyclobacillaceae</taxon>
        <taxon>Alicyclobacillus</taxon>
    </lineage>
</organism>
<dbReference type="RefSeq" id="WP_169513713.1">
    <property type="nucleotide sequence ID" value="NZ_AURB01000164.1"/>
</dbReference>